<feature type="transmembrane region" description="Helical" evidence="1">
    <location>
        <begin position="135"/>
        <end position="157"/>
    </location>
</feature>
<keyword evidence="1" id="KW-0812">Transmembrane</keyword>
<comment type="caution">
    <text evidence="2">The sequence shown here is derived from an EMBL/GenBank/DDBJ whole genome shotgun (WGS) entry which is preliminary data.</text>
</comment>
<feature type="transmembrane region" description="Helical" evidence="1">
    <location>
        <begin position="50"/>
        <end position="75"/>
    </location>
</feature>
<keyword evidence="1" id="KW-0472">Membrane</keyword>
<dbReference type="EMBL" id="JBHSQV010000158">
    <property type="protein sequence ID" value="MFC5987283.1"/>
    <property type="molecule type" value="Genomic_DNA"/>
</dbReference>
<name>A0ABW1IQZ9_9BACL</name>
<dbReference type="RefSeq" id="WP_379894636.1">
    <property type="nucleotide sequence ID" value="NZ_CBCSCT010000047.1"/>
</dbReference>
<evidence type="ECO:0000313" key="3">
    <source>
        <dbReference type="Proteomes" id="UP001596250"/>
    </source>
</evidence>
<keyword evidence="3" id="KW-1185">Reference proteome</keyword>
<sequence length="174" mass="20354">MKHQVHPTSKIYQYQLIKKVNWPAALSWFYFLIMAVAAALFAVICGVQIALWLAAGLPIVFLFQFLLHRFILIVFHHTSLQKWTFRVYPPLWGVIPDQYISIRRMVTIQLNLFFIGIVWIACFIPWIPIQLITVFLFLHVWTMLPGTASLFICYRAYPDGLLKFNPNDVSCYKS</sequence>
<protein>
    <recommendedName>
        <fullName evidence="4">DUF4395 domain-containing protein</fullName>
    </recommendedName>
</protein>
<dbReference type="Proteomes" id="UP001596250">
    <property type="component" value="Unassembled WGS sequence"/>
</dbReference>
<feature type="transmembrane region" description="Helical" evidence="1">
    <location>
        <begin position="110"/>
        <end position="129"/>
    </location>
</feature>
<evidence type="ECO:0000313" key="2">
    <source>
        <dbReference type="EMBL" id="MFC5987283.1"/>
    </source>
</evidence>
<feature type="transmembrane region" description="Helical" evidence="1">
    <location>
        <begin position="20"/>
        <end position="44"/>
    </location>
</feature>
<proteinExistence type="predicted"/>
<evidence type="ECO:0008006" key="4">
    <source>
        <dbReference type="Google" id="ProtNLM"/>
    </source>
</evidence>
<reference evidence="3" key="1">
    <citation type="journal article" date="2019" name="Int. J. Syst. Evol. Microbiol.">
        <title>The Global Catalogue of Microorganisms (GCM) 10K type strain sequencing project: providing services to taxonomists for standard genome sequencing and annotation.</title>
        <authorList>
            <consortium name="The Broad Institute Genomics Platform"/>
            <consortium name="The Broad Institute Genome Sequencing Center for Infectious Disease"/>
            <person name="Wu L."/>
            <person name="Ma J."/>
        </authorList>
    </citation>
    <scope>NUCLEOTIDE SEQUENCE [LARGE SCALE GENOMIC DNA]</scope>
    <source>
        <strain evidence="3">CCM 8749</strain>
    </source>
</reference>
<accession>A0ABW1IQZ9</accession>
<organism evidence="2 3">
    <name type="scientific">Marinicrinis lubricantis</name>
    <dbReference type="NCBI Taxonomy" id="2086470"/>
    <lineage>
        <taxon>Bacteria</taxon>
        <taxon>Bacillati</taxon>
        <taxon>Bacillota</taxon>
        <taxon>Bacilli</taxon>
        <taxon>Bacillales</taxon>
        <taxon>Paenibacillaceae</taxon>
    </lineage>
</organism>
<evidence type="ECO:0000256" key="1">
    <source>
        <dbReference type="SAM" id="Phobius"/>
    </source>
</evidence>
<keyword evidence="1" id="KW-1133">Transmembrane helix</keyword>
<gene>
    <name evidence="2" type="ORF">ACFPXP_12795</name>
</gene>